<evidence type="ECO:0000256" key="7">
    <source>
        <dbReference type="PROSITE-ProRule" id="PRU00703"/>
    </source>
</evidence>
<name>A0A926D0C1_9FIRM</name>
<evidence type="ECO:0000259" key="9">
    <source>
        <dbReference type="PROSITE" id="PS50893"/>
    </source>
</evidence>
<sequence length="378" mass="42984">MIEFEGVYKAYKSKSVLYDINMEIRSDEIFVLIGSSGCGKTTLLKMINKLISFDRGDIRIDGESINKISGTLLRRKIGYVVQDGGLFPHMTIGENIGVIPKMLKQPQAQIEQRVDELLRMVNLEPNLYRDLYPAQLSGGQKQRVGVARAFSVNPDIILMDEPFSALDPVTRNELQDEIYNLQHQFHKTIVFVTHDMDEAIRLADRICIIQDGRIVQLDTPEQVLRHPASSYVEQFVGKNRIWSSPEFIKAGDIMEVDPCRISRGRTAIQAVQSMNHRKVDSALVTEGRKLVGIVRLKDLRNFKDYTIPLEHFISEDYRTVYEDDSLQDIINTIDYNQSGIIPVITHEDELVGYLTKSSLLATLSKQYMDEGEEGMLGV</sequence>
<dbReference type="PROSITE" id="PS50893">
    <property type="entry name" value="ABC_TRANSPORTER_2"/>
    <property type="match status" value="1"/>
</dbReference>
<dbReference type="InterPro" id="IPR051921">
    <property type="entry name" value="ABC_osmolyte_uptake_ATP-bind"/>
</dbReference>
<gene>
    <name evidence="11" type="ORF">H8699_04225</name>
</gene>
<dbReference type="SMART" id="SM00382">
    <property type="entry name" value="AAA"/>
    <property type="match status" value="1"/>
</dbReference>
<dbReference type="NCBIfam" id="TIGR01186">
    <property type="entry name" value="proV"/>
    <property type="match status" value="1"/>
</dbReference>
<evidence type="ECO:0000256" key="1">
    <source>
        <dbReference type="ARBA" id="ARBA00005417"/>
    </source>
</evidence>
<dbReference type="SMART" id="SM00116">
    <property type="entry name" value="CBS"/>
    <property type="match status" value="2"/>
</dbReference>
<dbReference type="SUPFAM" id="SSF52540">
    <property type="entry name" value="P-loop containing nucleoside triphosphate hydrolases"/>
    <property type="match status" value="1"/>
</dbReference>
<dbReference type="InterPro" id="IPR027417">
    <property type="entry name" value="P-loop_NTPase"/>
</dbReference>
<evidence type="ECO:0000256" key="5">
    <source>
        <dbReference type="ARBA" id="ARBA00022970"/>
    </source>
</evidence>
<organism evidence="11 12">
    <name type="scientific">Luoshenia tenuis</name>
    <dbReference type="NCBI Taxonomy" id="2763654"/>
    <lineage>
        <taxon>Bacteria</taxon>
        <taxon>Bacillati</taxon>
        <taxon>Bacillota</taxon>
        <taxon>Clostridia</taxon>
        <taxon>Christensenellales</taxon>
        <taxon>Christensenellaceae</taxon>
        <taxon>Luoshenia</taxon>
    </lineage>
</organism>
<dbReference type="AlphaFoldDB" id="A0A926D0C1"/>
<dbReference type="PANTHER" id="PTHR43869">
    <property type="entry name" value="GLYCINE BETAINE/PROLINE BETAINE TRANSPORT SYSTEM ATP-BINDING PROTEIN PROV"/>
    <property type="match status" value="1"/>
</dbReference>
<dbReference type="InterPro" id="IPR000644">
    <property type="entry name" value="CBS_dom"/>
</dbReference>
<dbReference type="PANTHER" id="PTHR43869:SF1">
    <property type="entry name" value="GLYCINE BETAINE_PROLINE BETAINE TRANSPORT SYSTEM ATP-BINDING PROTEIN PROV"/>
    <property type="match status" value="1"/>
</dbReference>
<keyword evidence="8" id="KW-1003">Cell membrane</keyword>
<feature type="domain" description="CBS" evidence="10">
    <location>
        <begin position="313"/>
        <end position="370"/>
    </location>
</feature>
<evidence type="ECO:0000313" key="11">
    <source>
        <dbReference type="EMBL" id="MBC8528644.1"/>
    </source>
</evidence>
<dbReference type="PROSITE" id="PS51371">
    <property type="entry name" value="CBS"/>
    <property type="match status" value="2"/>
</dbReference>
<dbReference type="InterPro" id="IPR005892">
    <property type="entry name" value="Gly-betaine_transp_ATP-bd"/>
</dbReference>
<dbReference type="InterPro" id="IPR003593">
    <property type="entry name" value="AAA+_ATPase"/>
</dbReference>
<comment type="subunit">
    <text evidence="8">The complex is probably composed of two ATP-binding proteins, two transmembrane proteins and a solute-binding protein.</text>
</comment>
<dbReference type="PROSITE" id="PS00211">
    <property type="entry name" value="ABC_TRANSPORTER_1"/>
    <property type="match status" value="1"/>
</dbReference>
<dbReference type="InterPro" id="IPR003439">
    <property type="entry name" value="ABC_transporter-like_ATP-bd"/>
</dbReference>
<keyword evidence="8" id="KW-0472">Membrane</keyword>
<keyword evidence="6 7" id="KW-0129">CBS domain</keyword>
<keyword evidence="4 8" id="KW-0067">ATP-binding</keyword>
<dbReference type="Proteomes" id="UP000654279">
    <property type="component" value="Unassembled WGS sequence"/>
</dbReference>
<dbReference type="InterPro" id="IPR017871">
    <property type="entry name" value="ABC_transporter-like_CS"/>
</dbReference>
<evidence type="ECO:0000256" key="6">
    <source>
        <dbReference type="ARBA" id="ARBA00023122"/>
    </source>
</evidence>
<evidence type="ECO:0000256" key="8">
    <source>
        <dbReference type="RuleBase" id="RU369116"/>
    </source>
</evidence>
<dbReference type="Gene3D" id="3.40.50.300">
    <property type="entry name" value="P-loop containing nucleotide triphosphate hydrolases"/>
    <property type="match status" value="1"/>
</dbReference>
<dbReference type="SUPFAM" id="SSF54631">
    <property type="entry name" value="CBS-domain pair"/>
    <property type="match status" value="1"/>
</dbReference>
<dbReference type="Gene3D" id="3.10.580.10">
    <property type="entry name" value="CBS-domain"/>
    <property type="match status" value="1"/>
</dbReference>
<dbReference type="GO" id="GO:0015418">
    <property type="term" value="F:ABC-type quaternary ammonium compound transporting activity"/>
    <property type="evidence" value="ECO:0007669"/>
    <property type="project" value="UniProtKB-EC"/>
</dbReference>
<feature type="domain" description="CBS" evidence="10">
    <location>
        <begin position="254"/>
        <end position="309"/>
    </location>
</feature>
<dbReference type="GO" id="GO:0005886">
    <property type="term" value="C:plasma membrane"/>
    <property type="evidence" value="ECO:0007669"/>
    <property type="project" value="UniProtKB-SubCell"/>
</dbReference>
<reference evidence="11" key="1">
    <citation type="submission" date="2020-08" db="EMBL/GenBank/DDBJ databases">
        <title>Genome public.</title>
        <authorList>
            <person name="Liu C."/>
            <person name="Sun Q."/>
        </authorList>
    </citation>
    <scope>NUCLEOTIDE SEQUENCE</scope>
    <source>
        <strain evidence="11">NSJ-44</strain>
    </source>
</reference>
<evidence type="ECO:0000313" key="12">
    <source>
        <dbReference type="Proteomes" id="UP000654279"/>
    </source>
</evidence>
<dbReference type="GO" id="GO:0006865">
    <property type="term" value="P:amino acid transport"/>
    <property type="evidence" value="ECO:0007669"/>
    <property type="project" value="UniProtKB-UniRule"/>
</dbReference>
<dbReference type="FunFam" id="3.40.50.300:FF:000425">
    <property type="entry name" value="Probable ABC transporter, ATP-binding subunit"/>
    <property type="match status" value="1"/>
</dbReference>
<comment type="catalytic activity">
    <reaction evidence="8">
        <text>a quaternary ammonium(out) + ATP + H2O = a quaternary ammonium(in) + ADP + phosphate + H(+)</text>
        <dbReference type="Rhea" id="RHEA:11036"/>
        <dbReference type="ChEBI" id="CHEBI:15377"/>
        <dbReference type="ChEBI" id="CHEBI:15378"/>
        <dbReference type="ChEBI" id="CHEBI:30616"/>
        <dbReference type="ChEBI" id="CHEBI:35267"/>
        <dbReference type="ChEBI" id="CHEBI:43474"/>
        <dbReference type="ChEBI" id="CHEBI:456216"/>
    </reaction>
</comment>
<comment type="caution">
    <text evidence="11">The sequence shown here is derived from an EMBL/GenBank/DDBJ whole genome shotgun (WGS) entry which is preliminary data.</text>
</comment>
<keyword evidence="8" id="KW-0997">Cell inner membrane</keyword>
<dbReference type="InterPro" id="IPR046342">
    <property type="entry name" value="CBS_dom_sf"/>
</dbReference>
<proteinExistence type="inferred from homology"/>
<comment type="subcellular location">
    <subcellularLocation>
        <location evidence="8">Cell inner membrane</location>
        <topology evidence="8">Peripheral membrane protein</topology>
    </subcellularLocation>
</comment>
<dbReference type="GO" id="GO:0016887">
    <property type="term" value="F:ATP hydrolysis activity"/>
    <property type="evidence" value="ECO:0007669"/>
    <property type="project" value="UniProtKB-UniRule"/>
</dbReference>
<keyword evidence="3 8" id="KW-0547">Nucleotide-binding</keyword>
<evidence type="ECO:0000256" key="2">
    <source>
        <dbReference type="ARBA" id="ARBA00022448"/>
    </source>
</evidence>
<comment type="similarity">
    <text evidence="1 8">Belongs to the ABC transporter superfamily.</text>
</comment>
<keyword evidence="5" id="KW-0029">Amino-acid transport</keyword>
<keyword evidence="12" id="KW-1185">Reference proteome</keyword>
<evidence type="ECO:0000259" key="10">
    <source>
        <dbReference type="PROSITE" id="PS51371"/>
    </source>
</evidence>
<dbReference type="GO" id="GO:0005524">
    <property type="term" value="F:ATP binding"/>
    <property type="evidence" value="ECO:0007669"/>
    <property type="project" value="UniProtKB-UniRule"/>
</dbReference>
<keyword evidence="2 8" id="KW-0813">Transport</keyword>
<dbReference type="GO" id="GO:0031460">
    <property type="term" value="P:glycine betaine transport"/>
    <property type="evidence" value="ECO:0007669"/>
    <property type="project" value="InterPro"/>
</dbReference>
<dbReference type="EMBL" id="JACRSO010000001">
    <property type="protein sequence ID" value="MBC8528644.1"/>
    <property type="molecule type" value="Genomic_DNA"/>
</dbReference>
<accession>A0A926D0C1</accession>
<dbReference type="EC" id="7.6.2.9" evidence="8"/>
<protein>
    <recommendedName>
        <fullName evidence="8">Quaternary amine transport ATP-binding protein</fullName>
        <ecNumber evidence="8">7.6.2.9</ecNumber>
    </recommendedName>
</protein>
<evidence type="ECO:0000256" key="4">
    <source>
        <dbReference type="ARBA" id="ARBA00022840"/>
    </source>
</evidence>
<feature type="domain" description="ABC transporter" evidence="9">
    <location>
        <begin position="2"/>
        <end position="236"/>
    </location>
</feature>
<dbReference type="Pfam" id="PF00571">
    <property type="entry name" value="CBS"/>
    <property type="match status" value="2"/>
</dbReference>
<dbReference type="Pfam" id="PF00005">
    <property type="entry name" value="ABC_tran"/>
    <property type="match status" value="1"/>
</dbReference>
<evidence type="ECO:0000256" key="3">
    <source>
        <dbReference type="ARBA" id="ARBA00022741"/>
    </source>
</evidence>
<dbReference type="RefSeq" id="WP_147518568.1">
    <property type="nucleotide sequence ID" value="NZ_JACRSO010000001.1"/>
</dbReference>